<proteinExistence type="predicted"/>
<comment type="caution">
    <text evidence="2">The sequence shown here is derived from an EMBL/GenBank/DDBJ whole genome shotgun (WGS) entry which is preliminary data.</text>
</comment>
<feature type="coiled-coil region" evidence="1">
    <location>
        <begin position="494"/>
        <end position="531"/>
    </location>
</feature>
<evidence type="ECO:0000256" key="1">
    <source>
        <dbReference type="SAM" id="Coils"/>
    </source>
</evidence>
<dbReference type="InterPro" id="IPR016024">
    <property type="entry name" value="ARM-type_fold"/>
</dbReference>
<keyword evidence="1" id="KW-0175">Coiled coil</keyword>
<name>A0A1J4KWY8_9EUKA</name>
<dbReference type="AlphaFoldDB" id="A0A1J4KWY8"/>
<dbReference type="SUPFAM" id="SSF48371">
    <property type="entry name" value="ARM repeat"/>
    <property type="match status" value="1"/>
</dbReference>
<keyword evidence="3" id="KW-1185">Reference proteome</keyword>
<dbReference type="RefSeq" id="XP_068368899.1">
    <property type="nucleotide sequence ID" value="XM_068514243.1"/>
</dbReference>
<dbReference type="EMBL" id="MLAK01000187">
    <property type="protein sequence ID" value="OHT15763.1"/>
    <property type="molecule type" value="Genomic_DNA"/>
</dbReference>
<evidence type="ECO:0000313" key="3">
    <source>
        <dbReference type="Proteomes" id="UP000179807"/>
    </source>
</evidence>
<evidence type="ECO:0000313" key="2">
    <source>
        <dbReference type="EMBL" id="OHT15763.1"/>
    </source>
</evidence>
<dbReference type="GeneID" id="94848947"/>
<protein>
    <submittedName>
        <fullName evidence="2">Uncharacterized protein</fullName>
    </submittedName>
</protein>
<accession>A0A1J4KWY8</accession>
<dbReference type="OrthoDB" id="10526537at2759"/>
<reference evidence="2" key="1">
    <citation type="submission" date="2016-10" db="EMBL/GenBank/DDBJ databases">
        <authorList>
            <person name="Benchimol M."/>
            <person name="Almeida L.G."/>
            <person name="Vasconcelos A.T."/>
            <person name="Perreira-Neves A."/>
            <person name="Rosa I.A."/>
            <person name="Tasca T."/>
            <person name="Bogo M.R."/>
            <person name="de Souza W."/>
        </authorList>
    </citation>
    <scope>NUCLEOTIDE SEQUENCE [LARGE SCALE GENOMIC DNA]</scope>
    <source>
        <strain evidence="2">K</strain>
    </source>
</reference>
<gene>
    <name evidence="2" type="ORF">TRFO_42299</name>
</gene>
<dbReference type="Proteomes" id="UP000179807">
    <property type="component" value="Unassembled WGS sequence"/>
</dbReference>
<organism evidence="2 3">
    <name type="scientific">Tritrichomonas foetus</name>
    <dbReference type="NCBI Taxonomy" id="1144522"/>
    <lineage>
        <taxon>Eukaryota</taxon>
        <taxon>Metamonada</taxon>
        <taxon>Parabasalia</taxon>
        <taxon>Tritrichomonadida</taxon>
        <taxon>Tritrichomonadidae</taxon>
        <taxon>Tritrichomonas</taxon>
    </lineage>
</organism>
<sequence length="536" mass="61797">MFWRPHTPAEKELNEVMNKFKKASSTNSVITIMNELTPYIPEFNFIILYNFAGKFTDLLLKSDSEGQPSRTTIGLIIHMIKSYEFAKKELLEGSRSQSETADKKSAEEIEKKSQNLTPYKALFKQSKFFDNLFDLLKTPNPSVLFIIESFFNDDPIIVTNWIKSQKRIEKGKFMNLIKLVSETKDPTAAKLLQRLSVSHPDIIKALTPIFIPKLKTFPVSIVLDLMLASNDIRESFPSVDFESWLMESGKYYTMSDIEMIIKFHEVIWKTESAAKLLLKSLPPEKMADIMWISRMEAQDLELTQEVIDETSASMNPVNVEFNSSSDCESSRDPFMFIRIFVLSFSDPEKVTPEAINTLIRLVKDPSPFVAAAAVQCLILWVLKFNFDVRQSLVYRIAYIAADTKLPPSLRYLYFVALQVFGTKQDIATAILQADTNLRYESKMKMKIIRESWCFPHFKTMFETINKIKLCDYNHSKGIIDYISDFLNEYEDYEYEEEQEEASEDSNNNNQMEQLNNQQQEAEKNAALAGQNAEIIV</sequence>
<dbReference type="VEuPathDB" id="TrichDB:TRFO_42299"/>